<dbReference type="Pfam" id="PF13086">
    <property type="entry name" value="AAA_11"/>
    <property type="match status" value="1"/>
</dbReference>
<accession>A0A7W4ISD4</accession>
<gene>
    <name evidence="8" type="ORF">HLH36_07060</name>
</gene>
<keyword evidence="9" id="KW-1185">Reference proteome</keyword>
<dbReference type="InterPro" id="IPR050534">
    <property type="entry name" value="Coronavir_polyprotein_1ab"/>
</dbReference>
<dbReference type="RefSeq" id="WP_182985702.1">
    <property type="nucleotide sequence ID" value="NZ_JABEQD010000003.1"/>
</dbReference>
<dbReference type="GO" id="GO:0004386">
    <property type="term" value="F:helicase activity"/>
    <property type="evidence" value="ECO:0007669"/>
    <property type="project" value="UniProtKB-KW"/>
</dbReference>
<sequence length="1317" mass="144279">MPVNQKSPRPLDVLEYWRRSLVDEAQATLSFEGKEVVTLRVEDLRRGVLPPRDVEALHALRLKQKDAAEDKDSDVVIASIALRALNLTVTHGAGDLRHARAYVQGVVVAVSATGQLSVHEDLPPWINRHYLEPTDSIVTIGHVERMDAWLQANPPDCTEWSRWLDWADGCWDAVTDGVVPQGWVLTETVPALPVASSANMAMIRNLKKFYDAACAEPTSIMSPLLARYITPLNDAELVDGAFRDEMSKAPRGSMNGKYGLSPNQSDTVGAYLALEEGEMLAVNGPPGTGKTTLLQGIIATELVYRALRNEEPVVFVCTSTNNQAVQNIIVAMGSALIDPSDRNWARRWVDGADSLGLLLISKERAPRAEKEGFLVAVPGRRPAPEDWSGFPALERDCAILDQAMVTWMARFHDYRLDLQDVEDVHEAVEILRKEMAHLHNRVRPLIAAYQRYDQLTGEGPDAAALDEQEAELVRLKGQFDEKAGNVGARLEEETGALDAARRRYSAESQNEARLLARAQDTVEKQRRQVEDTDAFAARVIASLPSEGGIFGGLFSTRKWEAAEVMVAQSPHAAAFVSAMQARTRAAYLGVIAGLQETARKALGDAEAELAAVERTRKARLAQIGAQAEECANKKVVSESELRQLNEMKARSCDAPMRELASKRAELAALPRMLAEAGHAVGEPDWWRQNFEVSEGELPWLRETSDHRALDALLDRTVRFKLFHLALRYWEGRWILETQRFQAALSGGDTRAYPFKGAGEKALVAMYRRWAMLTPCFVSTTATLPRHFIRTARVDQKWQSLYMTGFIDTLIIDEAGQIPPFQAAPAMALAKRAVVVGDIFQIAPVVTMPHSTDCGNAQAAGVYQSWWNEDHAVTDGRVVTASARNELPGSVMRVVQSSTRYSSPEAPLPGMFLSEHRRCHRDIIQICNELVYGGRLEPMTAQPKAPPPVPALAWANVSGRYERVGGSGTNKKEAAAIARWIGAHAQEWVNHYGCELSKIVAVVTPFSAQKRVLHATIGHMRDNGKLDFSNITVGTVHALQGAERPIVIFSPTYDRDTPPSFIEGSRSLLNVAISRAKDSFVIIGAMEHFEGIPSSTLGIVGRSMFTRGSELREVTGNYAAPDDIVLRGERLSTHAAHVNAFNAALNELASGCNAVVVSPFLGADPVETEALQDVVSGAIARRCSVHIVTRPATRPVDARLQVLLREMGATLHHIALLHSKSLITPTVLIEGSFNWLSVKRANPEGANLDTSWRLTGLPARTAAAEAIKELRARGAAVNVVITGEARPALDNAPDTGNAEEPRDTLLRTAVVQMVPPAV</sequence>
<evidence type="ECO:0000259" key="6">
    <source>
        <dbReference type="Pfam" id="PF13086"/>
    </source>
</evidence>
<comment type="similarity">
    <text evidence="1">Belongs to the DNA2/NAM7 helicase family.</text>
</comment>
<keyword evidence="4" id="KW-0347">Helicase</keyword>
<dbReference type="Proteomes" id="UP000559860">
    <property type="component" value="Unassembled WGS sequence"/>
</dbReference>
<name>A0A7W4ISD4_9PROT</name>
<evidence type="ECO:0000313" key="9">
    <source>
        <dbReference type="Proteomes" id="UP000559860"/>
    </source>
</evidence>
<evidence type="ECO:0000256" key="5">
    <source>
        <dbReference type="ARBA" id="ARBA00022840"/>
    </source>
</evidence>
<dbReference type="Gene3D" id="3.40.50.300">
    <property type="entry name" value="P-loop containing nucleotide triphosphate hydrolases"/>
    <property type="match status" value="3"/>
</dbReference>
<evidence type="ECO:0000256" key="2">
    <source>
        <dbReference type="ARBA" id="ARBA00022741"/>
    </source>
</evidence>
<dbReference type="InterPro" id="IPR041677">
    <property type="entry name" value="DNA2/NAM7_AAA_11"/>
</dbReference>
<dbReference type="InterPro" id="IPR041679">
    <property type="entry name" value="DNA2/NAM7-like_C"/>
</dbReference>
<dbReference type="GO" id="GO:0005524">
    <property type="term" value="F:ATP binding"/>
    <property type="evidence" value="ECO:0007669"/>
    <property type="project" value="UniProtKB-KW"/>
</dbReference>
<evidence type="ECO:0000259" key="7">
    <source>
        <dbReference type="Pfam" id="PF13087"/>
    </source>
</evidence>
<proteinExistence type="inferred from homology"/>
<evidence type="ECO:0000256" key="3">
    <source>
        <dbReference type="ARBA" id="ARBA00022801"/>
    </source>
</evidence>
<dbReference type="SUPFAM" id="SSF52540">
    <property type="entry name" value="P-loop containing nucleoside triphosphate hydrolases"/>
    <property type="match status" value="1"/>
</dbReference>
<dbReference type="EMBL" id="JABEQD010000003">
    <property type="protein sequence ID" value="MBB2168112.1"/>
    <property type="molecule type" value="Genomic_DNA"/>
</dbReference>
<reference evidence="8 9" key="1">
    <citation type="submission" date="2020-04" db="EMBL/GenBank/DDBJ databases">
        <title>Description of novel Gluconacetobacter.</title>
        <authorList>
            <person name="Sombolestani A."/>
        </authorList>
    </citation>
    <scope>NUCLEOTIDE SEQUENCE [LARGE SCALE GENOMIC DNA]</scope>
    <source>
        <strain evidence="8 9">LMG 27801</strain>
    </source>
</reference>
<dbReference type="PANTHER" id="PTHR43788:SF8">
    <property type="entry name" value="DNA-BINDING PROTEIN SMUBP-2"/>
    <property type="match status" value="1"/>
</dbReference>
<feature type="domain" description="DNA2/NAM7 helicase-like C-terminal" evidence="7">
    <location>
        <begin position="908"/>
        <end position="1085"/>
    </location>
</feature>
<dbReference type="GO" id="GO:0016787">
    <property type="term" value="F:hydrolase activity"/>
    <property type="evidence" value="ECO:0007669"/>
    <property type="project" value="UniProtKB-KW"/>
</dbReference>
<evidence type="ECO:0000313" key="8">
    <source>
        <dbReference type="EMBL" id="MBB2168112.1"/>
    </source>
</evidence>
<organism evidence="8 9">
    <name type="scientific">Gluconacetobacter aggeris</name>
    <dbReference type="NCBI Taxonomy" id="1286186"/>
    <lineage>
        <taxon>Bacteria</taxon>
        <taxon>Pseudomonadati</taxon>
        <taxon>Pseudomonadota</taxon>
        <taxon>Alphaproteobacteria</taxon>
        <taxon>Acetobacterales</taxon>
        <taxon>Acetobacteraceae</taxon>
        <taxon>Gluconacetobacter</taxon>
    </lineage>
</organism>
<feature type="domain" description="DNA2/NAM7 helicase helicase" evidence="6">
    <location>
        <begin position="263"/>
        <end position="330"/>
    </location>
</feature>
<dbReference type="InterPro" id="IPR047187">
    <property type="entry name" value="SF1_C_Upf1"/>
</dbReference>
<dbReference type="Pfam" id="PF13087">
    <property type="entry name" value="AAA_12"/>
    <property type="match status" value="1"/>
</dbReference>
<keyword evidence="3" id="KW-0378">Hydrolase</keyword>
<comment type="caution">
    <text evidence="8">The sequence shown here is derived from an EMBL/GenBank/DDBJ whole genome shotgun (WGS) entry which is preliminary data.</text>
</comment>
<dbReference type="CDD" id="cd18808">
    <property type="entry name" value="SF1_C_Upf1"/>
    <property type="match status" value="1"/>
</dbReference>
<evidence type="ECO:0000256" key="1">
    <source>
        <dbReference type="ARBA" id="ARBA00007913"/>
    </source>
</evidence>
<protein>
    <submittedName>
        <fullName evidence="8">Damage-inducible protein</fullName>
    </submittedName>
</protein>
<dbReference type="PANTHER" id="PTHR43788">
    <property type="entry name" value="DNA2/NAM7 HELICASE FAMILY MEMBER"/>
    <property type="match status" value="1"/>
</dbReference>
<evidence type="ECO:0000256" key="4">
    <source>
        <dbReference type="ARBA" id="ARBA00022806"/>
    </source>
</evidence>
<keyword evidence="2" id="KW-0547">Nucleotide-binding</keyword>
<dbReference type="InterPro" id="IPR027417">
    <property type="entry name" value="P-loop_NTPase"/>
</dbReference>
<keyword evidence="5" id="KW-0067">ATP-binding</keyword>